<protein>
    <submittedName>
        <fullName evidence="2">Uncharacterized protein</fullName>
    </submittedName>
</protein>
<dbReference type="Proteomes" id="UP000243499">
    <property type="component" value="Chromosome 8"/>
</dbReference>
<gene>
    <name evidence="2" type="ORF">PAHAL_8G054700</name>
</gene>
<dbReference type="AlphaFoldDB" id="A0A2T8I7U6"/>
<sequence length="58" mass="6659">MLRSVDQCQAVSSLIIITPILHGSFQADGPWHPLPESSTLPDEWTREHQSKTWFQNKL</sequence>
<dbReference type="Gramene" id="PVH33724">
    <property type="protein sequence ID" value="PVH33724"/>
    <property type="gene ID" value="PAHAL_8G054700"/>
</dbReference>
<reference evidence="2" key="1">
    <citation type="submission" date="2018-04" db="EMBL/GenBank/DDBJ databases">
        <title>WGS assembly of Panicum hallii.</title>
        <authorList>
            <person name="Lovell J."/>
            <person name="Jenkins J."/>
            <person name="Lowry D."/>
            <person name="Mamidi S."/>
            <person name="Sreedasyam A."/>
            <person name="Weng X."/>
            <person name="Barry K."/>
            <person name="Bonette J."/>
            <person name="Campitelli B."/>
            <person name="Daum C."/>
            <person name="Gordon S."/>
            <person name="Gould B."/>
            <person name="Lipzen A."/>
            <person name="Macqueen A."/>
            <person name="Palacio-Mejia J."/>
            <person name="Plott C."/>
            <person name="Shakirov E."/>
            <person name="Shu S."/>
            <person name="Yoshinaga Y."/>
            <person name="Zane M."/>
            <person name="Rokhsar D."/>
            <person name="Grimwood J."/>
            <person name="Schmutz J."/>
            <person name="Juenger T."/>
        </authorList>
    </citation>
    <scope>NUCLEOTIDE SEQUENCE [LARGE SCALE GENOMIC DNA]</scope>
    <source>
        <strain evidence="2">FIL2</strain>
    </source>
</reference>
<evidence type="ECO:0000313" key="2">
    <source>
        <dbReference type="EMBL" id="PVH33724.1"/>
    </source>
</evidence>
<organism evidence="2">
    <name type="scientific">Panicum hallii</name>
    <dbReference type="NCBI Taxonomy" id="206008"/>
    <lineage>
        <taxon>Eukaryota</taxon>
        <taxon>Viridiplantae</taxon>
        <taxon>Streptophyta</taxon>
        <taxon>Embryophyta</taxon>
        <taxon>Tracheophyta</taxon>
        <taxon>Spermatophyta</taxon>
        <taxon>Magnoliopsida</taxon>
        <taxon>Liliopsida</taxon>
        <taxon>Poales</taxon>
        <taxon>Poaceae</taxon>
        <taxon>PACMAD clade</taxon>
        <taxon>Panicoideae</taxon>
        <taxon>Panicodae</taxon>
        <taxon>Paniceae</taxon>
        <taxon>Panicinae</taxon>
        <taxon>Panicum</taxon>
        <taxon>Panicum sect. Panicum</taxon>
    </lineage>
</organism>
<accession>A0A2T8I7U6</accession>
<feature type="region of interest" description="Disordered" evidence="1">
    <location>
        <begin position="36"/>
        <end position="58"/>
    </location>
</feature>
<proteinExistence type="predicted"/>
<dbReference type="EMBL" id="CM008053">
    <property type="protein sequence ID" value="PVH33724.1"/>
    <property type="molecule type" value="Genomic_DNA"/>
</dbReference>
<name>A0A2T8I7U6_9POAL</name>
<evidence type="ECO:0000256" key="1">
    <source>
        <dbReference type="SAM" id="MobiDB-lite"/>
    </source>
</evidence>